<dbReference type="KEGG" id="scav:CVT27_29245"/>
<dbReference type="PANTHER" id="PTHR43464:SF19">
    <property type="entry name" value="UBIQUINONE BIOSYNTHESIS O-METHYLTRANSFERASE, MITOCHONDRIAL"/>
    <property type="match status" value="1"/>
</dbReference>
<evidence type="ECO:0000313" key="9">
    <source>
        <dbReference type="Proteomes" id="UP001058236"/>
    </source>
</evidence>
<dbReference type="InterPro" id="IPR029063">
    <property type="entry name" value="SAM-dependent_MTases_sf"/>
</dbReference>
<dbReference type="AlphaFoldDB" id="A0AAD0VHI8"/>
<feature type="region of interest" description="Disordered" evidence="4">
    <location>
        <begin position="1"/>
        <end position="46"/>
    </location>
</feature>
<keyword evidence="9" id="KW-1185">Reference proteome</keyword>
<protein>
    <submittedName>
        <fullName evidence="6">Class I SAM-dependent methyltransferase</fullName>
    </submittedName>
</protein>
<dbReference type="Gene3D" id="3.40.50.150">
    <property type="entry name" value="Vaccinia Virus protein VP39"/>
    <property type="match status" value="1"/>
</dbReference>
<evidence type="ECO:0000313" key="7">
    <source>
        <dbReference type="EMBL" id="UTR79320.1"/>
    </source>
</evidence>
<dbReference type="Proteomes" id="UP000253779">
    <property type="component" value="Chromosome"/>
</dbReference>
<keyword evidence="3" id="KW-0949">S-adenosyl-L-methionine</keyword>
<reference evidence="7" key="2">
    <citation type="submission" date="2022-07" db="EMBL/GenBank/DDBJ databases">
        <title>Genomic of Streptomyces cavourensis F2.</title>
        <authorList>
            <person name="Hu S."/>
            <person name="Liang W."/>
        </authorList>
    </citation>
    <scope>NUCLEOTIDE SEQUENCE</scope>
    <source>
        <strain evidence="7">F2</strain>
    </source>
</reference>
<dbReference type="SUPFAM" id="SSF53335">
    <property type="entry name" value="S-adenosyl-L-methionine-dependent methyltransferases"/>
    <property type="match status" value="1"/>
</dbReference>
<keyword evidence="2" id="KW-0808">Transferase</keyword>
<dbReference type="Proteomes" id="UP001058236">
    <property type="component" value="Chromosome"/>
</dbReference>
<proteinExistence type="predicted"/>
<evidence type="ECO:0000256" key="4">
    <source>
        <dbReference type="SAM" id="MobiDB-lite"/>
    </source>
</evidence>
<evidence type="ECO:0000313" key="8">
    <source>
        <dbReference type="Proteomes" id="UP000253779"/>
    </source>
</evidence>
<evidence type="ECO:0000256" key="2">
    <source>
        <dbReference type="ARBA" id="ARBA00022679"/>
    </source>
</evidence>
<evidence type="ECO:0000259" key="5">
    <source>
        <dbReference type="Pfam" id="PF08242"/>
    </source>
</evidence>
<dbReference type="PANTHER" id="PTHR43464">
    <property type="entry name" value="METHYLTRANSFERASE"/>
    <property type="match status" value="1"/>
</dbReference>
<feature type="compositionally biased region" description="Low complexity" evidence="4">
    <location>
        <begin position="36"/>
        <end position="45"/>
    </location>
</feature>
<gene>
    <name evidence="6" type="ORF">DTW94_29395</name>
    <name evidence="7" type="ORF">NLU04_13045</name>
</gene>
<name>A0AAD0VHI8_9ACTN</name>
<sequence>MSNSHAGDGHQDPHAHTHAHSRSHGPGHSHTHAHTHGSSAAGAGTEFDWDVMGPMLEQEAELNSGPYEEAARWIAALPTAPEVRRVLDIGSGPGVVTCLLAEVFPEAEVVAVDPTPALLERTEARARRLGVSDRVRTVEAELPQDAGRLGEADLIWAGNSLHHMGDQRAALAGFAELLRPGGTVALLEGGLPTRRLPRDIGIGRPGLEARLDAASAARFDRMRTELPDSKRETEDWSALIAAVGLTPQGTRSFLLDLPAPLSAPAREHVITKLTREYEVFGELLDAEDRAVLERLLDPEDPAGVHQRPDVYLLTARTVHLGRRD</sequence>
<accession>A0AAD0VHI8</accession>
<dbReference type="CDD" id="cd02440">
    <property type="entry name" value="AdoMet_MTases"/>
    <property type="match status" value="1"/>
</dbReference>
<feature type="domain" description="Methyltransferase type 12" evidence="5">
    <location>
        <begin position="87"/>
        <end position="183"/>
    </location>
</feature>
<evidence type="ECO:0000313" key="6">
    <source>
        <dbReference type="EMBL" id="AXI74959.1"/>
    </source>
</evidence>
<dbReference type="EMBL" id="CP030930">
    <property type="protein sequence ID" value="AXI74959.1"/>
    <property type="molecule type" value="Genomic_DNA"/>
</dbReference>
<organism evidence="6 8">
    <name type="scientific">Streptomyces cavourensis</name>
    <dbReference type="NCBI Taxonomy" id="67258"/>
    <lineage>
        <taxon>Bacteria</taxon>
        <taxon>Bacillati</taxon>
        <taxon>Actinomycetota</taxon>
        <taxon>Actinomycetes</taxon>
        <taxon>Kitasatosporales</taxon>
        <taxon>Streptomycetaceae</taxon>
        <taxon>Streptomyces</taxon>
    </lineage>
</organism>
<dbReference type="Pfam" id="PF08242">
    <property type="entry name" value="Methyltransf_12"/>
    <property type="match status" value="1"/>
</dbReference>
<dbReference type="GO" id="GO:0032259">
    <property type="term" value="P:methylation"/>
    <property type="evidence" value="ECO:0007669"/>
    <property type="project" value="UniProtKB-KW"/>
</dbReference>
<keyword evidence="1 6" id="KW-0489">Methyltransferase</keyword>
<dbReference type="GO" id="GO:0008168">
    <property type="term" value="F:methyltransferase activity"/>
    <property type="evidence" value="ECO:0007669"/>
    <property type="project" value="UniProtKB-KW"/>
</dbReference>
<dbReference type="InterPro" id="IPR013217">
    <property type="entry name" value="Methyltransf_12"/>
</dbReference>
<dbReference type="RefSeq" id="WP_114933456.1">
    <property type="nucleotide sequence ID" value="NZ_CP024957.1"/>
</dbReference>
<feature type="compositionally biased region" description="Basic residues" evidence="4">
    <location>
        <begin position="16"/>
        <end position="35"/>
    </location>
</feature>
<reference evidence="6 8" key="1">
    <citation type="submission" date="2018-07" db="EMBL/GenBank/DDBJ databases">
        <title>Complete genome sequence of soil actinomycete Streptomyces cavourensis tj430.</title>
        <authorList>
            <person name="Wang P."/>
            <person name="Huang Y."/>
        </authorList>
    </citation>
    <scope>NUCLEOTIDE SEQUENCE [LARGE SCALE GENOMIC DNA]</scope>
    <source>
        <strain evidence="6 8">TJ430</strain>
    </source>
</reference>
<evidence type="ECO:0000256" key="3">
    <source>
        <dbReference type="ARBA" id="ARBA00022691"/>
    </source>
</evidence>
<dbReference type="EMBL" id="CP101397">
    <property type="protein sequence ID" value="UTR79320.1"/>
    <property type="molecule type" value="Genomic_DNA"/>
</dbReference>
<evidence type="ECO:0000256" key="1">
    <source>
        <dbReference type="ARBA" id="ARBA00022603"/>
    </source>
</evidence>